<keyword evidence="2" id="KW-0677">Repeat</keyword>
<dbReference type="GeneTree" id="ENSGT01150000286915"/>
<name>A0A669F599_ORENI</name>
<evidence type="ECO:0000313" key="5">
    <source>
        <dbReference type="Proteomes" id="UP000005207"/>
    </source>
</evidence>
<feature type="transmembrane region" description="Helical" evidence="3">
    <location>
        <begin position="214"/>
        <end position="234"/>
    </location>
</feature>
<dbReference type="InterPro" id="IPR001611">
    <property type="entry name" value="Leu-rich_rpt"/>
</dbReference>
<evidence type="ECO:0000256" key="2">
    <source>
        <dbReference type="ARBA" id="ARBA00022737"/>
    </source>
</evidence>
<dbReference type="PROSITE" id="PS51450">
    <property type="entry name" value="LRR"/>
    <property type="match status" value="1"/>
</dbReference>
<reference evidence="4" key="2">
    <citation type="submission" date="2025-09" db="UniProtKB">
        <authorList>
            <consortium name="Ensembl"/>
        </authorList>
    </citation>
    <scope>IDENTIFICATION</scope>
</reference>
<keyword evidence="1" id="KW-0433">Leucine-rich repeat</keyword>
<dbReference type="InterPro" id="IPR051261">
    <property type="entry name" value="NLR"/>
</dbReference>
<dbReference type="SUPFAM" id="SSF52047">
    <property type="entry name" value="RNI-like"/>
    <property type="match status" value="1"/>
</dbReference>
<keyword evidence="5" id="KW-1185">Reference proteome</keyword>
<keyword evidence="3" id="KW-0472">Membrane</keyword>
<evidence type="ECO:0000256" key="3">
    <source>
        <dbReference type="SAM" id="Phobius"/>
    </source>
</evidence>
<sequence length="306" mass="34483">NNCVPSLSSLQCCDLTDPEGLWNCGLSKISCDYLAAALKSNPSNLKDLDLRENNLKDPDVKQFLFITNCICCFRISVPNLSETGCEGVSSVLRSQYSSLRELNLSINSLEDSGFKIFSAALESPHCRLETLRSDLFDTNIYFDVCVLFCFFRLNICNLSERSYETLSSILSSQSSSLKELDLGNNKLHDSAGKLLSIGLKSLNCKLNNLRSDKVIFCFAVIRLFLIVYLLFFRLDHCNSLERICEAPFSVLNSQYSNLRGLDLSNNDLHDSKVNLLSVSVKGPHCKLETLRSGFRLFCDHLYRFVK</sequence>
<keyword evidence="3" id="KW-0812">Transmembrane</keyword>
<dbReference type="Ensembl" id="ENSONIT00000037867.1">
    <property type="protein sequence ID" value="ENSONIP00000079119.1"/>
    <property type="gene ID" value="ENSONIG00000038198.1"/>
</dbReference>
<protein>
    <recommendedName>
        <fullName evidence="6">SPRY-associated domain-containing protein</fullName>
    </recommendedName>
</protein>
<dbReference type="SMART" id="SM00368">
    <property type="entry name" value="LRR_RI"/>
    <property type="match status" value="3"/>
</dbReference>
<accession>A0A669F599</accession>
<evidence type="ECO:0000313" key="4">
    <source>
        <dbReference type="Ensembl" id="ENSONIP00000079119.1"/>
    </source>
</evidence>
<dbReference type="PANTHER" id="PTHR24106">
    <property type="entry name" value="NACHT, LRR AND CARD DOMAINS-CONTAINING"/>
    <property type="match status" value="1"/>
</dbReference>
<dbReference type="Gene3D" id="3.80.10.10">
    <property type="entry name" value="Ribonuclease Inhibitor"/>
    <property type="match status" value="2"/>
</dbReference>
<evidence type="ECO:0008006" key="6">
    <source>
        <dbReference type="Google" id="ProtNLM"/>
    </source>
</evidence>
<reference evidence="4" key="1">
    <citation type="submission" date="2025-08" db="UniProtKB">
        <authorList>
            <consortium name="Ensembl"/>
        </authorList>
    </citation>
    <scope>IDENTIFICATION</scope>
</reference>
<dbReference type="AlphaFoldDB" id="A0A669F599"/>
<evidence type="ECO:0000256" key="1">
    <source>
        <dbReference type="ARBA" id="ARBA00022614"/>
    </source>
</evidence>
<proteinExistence type="predicted"/>
<keyword evidence="3" id="KW-1133">Transmembrane helix</keyword>
<dbReference type="Proteomes" id="UP000005207">
    <property type="component" value="Unplaced"/>
</dbReference>
<organism evidence="4 5">
    <name type="scientific">Oreochromis niloticus</name>
    <name type="common">Nile tilapia</name>
    <name type="synonym">Tilapia nilotica</name>
    <dbReference type="NCBI Taxonomy" id="8128"/>
    <lineage>
        <taxon>Eukaryota</taxon>
        <taxon>Metazoa</taxon>
        <taxon>Chordata</taxon>
        <taxon>Craniata</taxon>
        <taxon>Vertebrata</taxon>
        <taxon>Euteleostomi</taxon>
        <taxon>Actinopterygii</taxon>
        <taxon>Neopterygii</taxon>
        <taxon>Teleostei</taxon>
        <taxon>Neoteleostei</taxon>
        <taxon>Acanthomorphata</taxon>
        <taxon>Ovalentaria</taxon>
        <taxon>Cichlomorphae</taxon>
        <taxon>Cichliformes</taxon>
        <taxon>Cichlidae</taxon>
        <taxon>African cichlids</taxon>
        <taxon>Pseudocrenilabrinae</taxon>
        <taxon>Oreochromini</taxon>
        <taxon>Oreochromis</taxon>
    </lineage>
</organism>
<gene>
    <name evidence="4" type="primary">LOC102079475</name>
</gene>
<dbReference type="InterPro" id="IPR032675">
    <property type="entry name" value="LRR_dom_sf"/>
</dbReference>
<dbReference type="Pfam" id="PF13516">
    <property type="entry name" value="LRR_6"/>
    <property type="match status" value="2"/>
</dbReference>